<feature type="compositionally biased region" description="Basic and acidic residues" evidence="2">
    <location>
        <begin position="178"/>
        <end position="190"/>
    </location>
</feature>
<organism evidence="3 4">
    <name type="scientific">Curvularia kusanoi</name>
    <name type="common">Cochliobolus kusanoi</name>
    <dbReference type="NCBI Taxonomy" id="90978"/>
    <lineage>
        <taxon>Eukaryota</taxon>
        <taxon>Fungi</taxon>
        <taxon>Dikarya</taxon>
        <taxon>Ascomycota</taxon>
        <taxon>Pezizomycotina</taxon>
        <taxon>Dothideomycetes</taxon>
        <taxon>Pleosporomycetidae</taxon>
        <taxon>Pleosporales</taxon>
        <taxon>Pleosporineae</taxon>
        <taxon>Pleosporaceae</taxon>
        <taxon>Curvularia</taxon>
    </lineage>
</organism>
<proteinExistence type="predicted"/>
<name>A0A9P4TG66_CURKU</name>
<evidence type="ECO:0000313" key="4">
    <source>
        <dbReference type="Proteomes" id="UP000801428"/>
    </source>
</evidence>
<protein>
    <submittedName>
        <fullName evidence="3">Uncharacterized protein</fullName>
    </submittedName>
</protein>
<feature type="compositionally biased region" description="Polar residues" evidence="2">
    <location>
        <begin position="396"/>
        <end position="405"/>
    </location>
</feature>
<keyword evidence="1" id="KW-0175">Coiled coil</keyword>
<feature type="compositionally biased region" description="Low complexity" evidence="2">
    <location>
        <begin position="203"/>
        <end position="215"/>
    </location>
</feature>
<evidence type="ECO:0000256" key="1">
    <source>
        <dbReference type="SAM" id="Coils"/>
    </source>
</evidence>
<sequence length="421" mass="48512">MEVKEHYTLRDFERYAREEFPSEFAALRNTFTCVFERKTYFDENNAVHDIEALLVGTYNTRQSATAVWAQASDTGVRYYSGRSTETICYVVSEMQISRVYFQEPYSSITGNQREKSRTMGRKPGHLVAETVINAMFLLTGRLDKVSNPYKSDMLSNFQRFCKMIASKDNAQETAMVDSTRHPEDPTERVSVKQVSKKRKRPARNSSNRSPSPYSSTEQENGNDSDHQVAQPRNQSGHVSPQHSPMPDRSSDNTYRPSLFEQIRNFETELQATLEQEQQAHDAELKEVQTNLEEQKLRTRNASEKLKRQNEHIRTLQEDLEAQKQRTQRAEEKLEEQEMRIQALETHLIREKTQVHISQGRAVASRGGFSKQLNQLQDETVVRTRLVKERGQHTGVLAQQLQQTPKSLEHADLDQEAAKEAA</sequence>
<accession>A0A9P4TG66</accession>
<dbReference type="EMBL" id="SWKU01000009">
    <property type="protein sequence ID" value="KAF3003441.1"/>
    <property type="molecule type" value="Genomic_DNA"/>
</dbReference>
<feature type="compositionally biased region" description="Basic and acidic residues" evidence="2">
    <location>
        <begin position="406"/>
        <end position="421"/>
    </location>
</feature>
<reference evidence="3" key="1">
    <citation type="submission" date="2019-04" db="EMBL/GenBank/DDBJ databases">
        <title>Sequencing of skin fungus with MAO and IRED activity.</title>
        <authorList>
            <person name="Marsaioli A.J."/>
            <person name="Bonatto J.M.C."/>
            <person name="Reis Junior O."/>
        </authorList>
    </citation>
    <scope>NUCLEOTIDE SEQUENCE</scope>
    <source>
        <strain evidence="3">30M1</strain>
    </source>
</reference>
<comment type="caution">
    <text evidence="3">The sequence shown here is derived from an EMBL/GenBank/DDBJ whole genome shotgun (WGS) entry which is preliminary data.</text>
</comment>
<gene>
    <name evidence="3" type="ORF">E8E13_002190</name>
</gene>
<feature type="coiled-coil region" evidence="1">
    <location>
        <begin position="270"/>
        <end position="353"/>
    </location>
</feature>
<dbReference type="Proteomes" id="UP000801428">
    <property type="component" value="Unassembled WGS sequence"/>
</dbReference>
<feature type="compositionally biased region" description="Polar residues" evidence="2">
    <location>
        <begin position="230"/>
        <end position="242"/>
    </location>
</feature>
<dbReference type="AlphaFoldDB" id="A0A9P4TG66"/>
<evidence type="ECO:0000313" key="3">
    <source>
        <dbReference type="EMBL" id="KAF3003441.1"/>
    </source>
</evidence>
<feature type="region of interest" description="Disordered" evidence="2">
    <location>
        <begin position="172"/>
        <end position="254"/>
    </location>
</feature>
<feature type="region of interest" description="Disordered" evidence="2">
    <location>
        <begin position="395"/>
        <end position="421"/>
    </location>
</feature>
<evidence type="ECO:0000256" key="2">
    <source>
        <dbReference type="SAM" id="MobiDB-lite"/>
    </source>
</evidence>
<keyword evidence="4" id="KW-1185">Reference proteome</keyword>
<dbReference type="OrthoDB" id="3695169at2759"/>